<feature type="repeat" description="NHL" evidence="2">
    <location>
        <begin position="551"/>
        <end position="594"/>
    </location>
</feature>
<feature type="compositionally biased region" description="Acidic residues" evidence="4">
    <location>
        <begin position="293"/>
        <end position="302"/>
    </location>
</feature>
<dbReference type="GO" id="GO:0000209">
    <property type="term" value="P:protein polyubiquitination"/>
    <property type="evidence" value="ECO:0007669"/>
    <property type="project" value="TreeGrafter"/>
</dbReference>
<feature type="region of interest" description="Disordered" evidence="4">
    <location>
        <begin position="291"/>
        <end position="318"/>
    </location>
</feature>
<dbReference type="InterPro" id="IPR011042">
    <property type="entry name" value="6-blade_b-propeller_TolB-like"/>
</dbReference>
<protein>
    <submittedName>
        <fullName evidence="5">TRIM3 protein</fullName>
    </submittedName>
</protein>
<dbReference type="GO" id="GO:0061630">
    <property type="term" value="F:ubiquitin protein ligase activity"/>
    <property type="evidence" value="ECO:0007669"/>
    <property type="project" value="TreeGrafter"/>
</dbReference>
<feature type="repeat" description="NHL" evidence="2">
    <location>
        <begin position="798"/>
        <end position="828"/>
    </location>
</feature>
<keyword evidence="6" id="KW-1185">Reference proteome</keyword>
<feature type="region of interest" description="Disordered" evidence="4">
    <location>
        <begin position="163"/>
        <end position="182"/>
    </location>
</feature>
<feature type="region of interest" description="Disordered" evidence="4">
    <location>
        <begin position="334"/>
        <end position="360"/>
    </location>
</feature>
<evidence type="ECO:0000256" key="2">
    <source>
        <dbReference type="PROSITE-ProRule" id="PRU00504"/>
    </source>
</evidence>
<evidence type="ECO:0000313" key="6">
    <source>
        <dbReference type="Proteomes" id="UP000736164"/>
    </source>
</evidence>
<evidence type="ECO:0000256" key="4">
    <source>
        <dbReference type="SAM" id="MobiDB-lite"/>
    </source>
</evidence>
<dbReference type="GO" id="GO:0043161">
    <property type="term" value="P:proteasome-mediated ubiquitin-dependent protein catabolic process"/>
    <property type="evidence" value="ECO:0007669"/>
    <property type="project" value="TreeGrafter"/>
</dbReference>
<dbReference type="InterPro" id="IPR050952">
    <property type="entry name" value="TRIM-NHL_E3_ligases"/>
</dbReference>
<dbReference type="EMBL" id="JAAWVO010004087">
    <property type="protein sequence ID" value="MBN3312016.1"/>
    <property type="molecule type" value="Genomic_DNA"/>
</dbReference>
<keyword evidence="3" id="KW-0175">Coiled coil</keyword>
<dbReference type="PANTHER" id="PTHR24104:SF53">
    <property type="match status" value="1"/>
</dbReference>
<dbReference type="PANTHER" id="PTHR24104">
    <property type="entry name" value="E3 UBIQUITIN-PROTEIN LIGASE NHLRC1-RELATED"/>
    <property type="match status" value="1"/>
</dbReference>
<organism evidence="5 6">
    <name type="scientific">Atractosteus spatula</name>
    <name type="common">Alligator gar</name>
    <name type="synonym">Lepisosteus spatula</name>
    <dbReference type="NCBI Taxonomy" id="7917"/>
    <lineage>
        <taxon>Eukaryota</taxon>
        <taxon>Metazoa</taxon>
        <taxon>Chordata</taxon>
        <taxon>Craniata</taxon>
        <taxon>Vertebrata</taxon>
        <taxon>Euteleostomi</taxon>
        <taxon>Actinopterygii</taxon>
        <taxon>Neopterygii</taxon>
        <taxon>Holostei</taxon>
        <taxon>Semionotiformes</taxon>
        <taxon>Lepisosteidae</taxon>
        <taxon>Atractosteus</taxon>
    </lineage>
</organism>
<feature type="compositionally biased region" description="Basic and acidic residues" evidence="4">
    <location>
        <begin position="303"/>
        <end position="312"/>
    </location>
</feature>
<dbReference type="Proteomes" id="UP000736164">
    <property type="component" value="Unassembled WGS sequence"/>
</dbReference>
<dbReference type="Gene3D" id="2.120.10.30">
    <property type="entry name" value="TolB, C-terminal domain"/>
    <property type="match status" value="1"/>
</dbReference>
<feature type="non-terminal residue" evidence="5">
    <location>
        <position position="1"/>
    </location>
</feature>
<keyword evidence="1" id="KW-0677">Repeat</keyword>
<dbReference type="SUPFAM" id="SSF101898">
    <property type="entry name" value="NHL repeat"/>
    <property type="match status" value="1"/>
</dbReference>
<feature type="non-terminal residue" evidence="5">
    <location>
        <position position="828"/>
    </location>
</feature>
<evidence type="ECO:0000256" key="3">
    <source>
        <dbReference type="SAM" id="Coils"/>
    </source>
</evidence>
<reference evidence="5" key="1">
    <citation type="journal article" date="2021" name="Cell">
        <title>Tracing the genetic footprints of vertebrate landing in non-teleost ray-finned fishes.</title>
        <authorList>
            <person name="Bi X."/>
            <person name="Wang K."/>
            <person name="Yang L."/>
            <person name="Pan H."/>
            <person name="Jiang H."/>
            <person name="Wei Q."/>
            <person name="Fang M."/>
            <person name="Yu H."/>
            <person name="Zhu C."/>
            <person name="Cai Y."/>
            <person name="He Y."/>
            <person name="Gan X."/>
            <person name="Zeng H."/>
            <person name="Yu D."/>
            <person name="Zhu Y."/>
            <person name="Jiang H."/>
            <person name="Qiu Q."/>
            <person name="Yang H."/>
            <person name="Zhang Y.E."/>
            <person name="Wang W."/>
            <person name="Zhu M."/>
            <person name="He S."/>
            <person name="Zhang G."/>
        </authorList>
    </citation>
    <scope>NUCLEOTIDE SEQUENCE</scope>
    <source>
        <strain evidence="5">Allg_001</strain>
    </source>
</reference>
<dbReference type="Pfam" id="PF01436">
    <property type="entry name" value="NHL"/>
    <property type="match status" value="3"/>
</dbReference>
<feature type="coiled-coil region" evidence="3">
    <location>
        <begin position="61"/>
        <end position="95"/>
    </location>
</feature>
<dbReference type="PROSITE" id="PS51125">
    <property type="entry name" value="NHL"/>
    <property type="match status" value="4"/>
</dbReference>
<feature type="repeat" description="NHL" evidence="2">
    <location>
        <begin position="645"/>
        <end position="688"/>
    </location>
</feature>
<feature type="repeat" description="NHL" evidence="2">
    <location>
        <begin position="756"/>
        <end position="787"/>
    </location>
</feature>
<comment type="caution">
    <text evidence="5">The sequence shown here is derived from an EMBL/GenBank/DDBJ whole genome shotgun (WGS) entry which is preliminary data.</text>
</comment>
<accession>A0A8J7NJ54</accession>
<proteinExistence type="predicted"/>
<evidence type="ECO:0000313" key="5">
    <source>
        <dbReference type="EMBL" id="MBN3312016.1"/>
    </source>
</evidence>
<dbReference type="InterPro" id="IPR001258">
    <property type="entry name" value="NHL_repeat"/>
</dbReference>
<sequence>MQTDEQGGALPMWAPQVLLELERSQQALLHLREQQIQDMENVSRSVECALLGAQREEQRLIDRVGQEHRDTRLQLEQLQKENTAAAQAIQASIEERLQSLAQLRDQIQRGGRTNLEKNLQHRISELLLWEPPFSLKRVSFHPPPHQLVLFGEIRVQEHSLRLRTPHEGQSRGQGDSCHSKGVNRNQIQACGGENRVQRVNGAVVKTADEKVIEWSPKTSVAECGGVRVVRKIRLSPRVAETEVPALDLSSLADSRIHSQKPELEVDDGERDLAMSLDSERDLFQAVPAFLSDGESENGEEETVIEKGTEGNHIKSSPHSSRALVLLSSRCPSARQEGALEGSKQSLEDEQDPKTGIRDSAISRSCLDLSPRYRSPSHVSLSLEDPAVGAYGDTGRPASPADSIDSSYTFIVSSPRDYTIPIRSSGVDLRLSKSTFDLSRRGPPLIEGSGRDEVGQRRVNRKCLSSASSSLRRLSNGNETKDLCSTGFKISMSVIDVSSAPSKRGSAGLKLRAFHSAREQQQGSGMGGKGDKVEQTVIKEEGREGQKQGRLVRQFGKFGSGRAELSLPSGLHAMPQGQLYVVDCGNARVQVTDARGNILQQVSTQGTEGSTARRHHNYFDIAVNGKGLIALSCAAERALLIFNRHGRRLQAFGGGGDELEAPRGVAVNQRDEFVVADTRRGTLTAFQLEPKTGRKLERTVVPGFCKPYLVAASLTTGLVAVSERGSETSGAPCVKVLDPSWSTIRILGINAGLGPVLSCPWGVCIDTDGDILVADWAKEHKVLLYPSQGTGRSIITEGLSSPRGLALLPDGHLVVADSMHNCIKIFQYK</sequence>
<evidence type="ECO:0000256" key="1">
    <source>
        <dbReference type="ARBA" id="ARBA00022737"/>
    </source>
</evidence>
<name>A0A8J7NJ54_ATRSP</name>
<gene>
    <name evidence="5" type="primary">Trim3_0</name>
    <name evidence="5" type="ORF">GTO95_0000640</name>
</gene>
<dbReference type="AlphaFoldDB" id="A0A8J7NJ54"/>